<dbReference type="InterPro" id="IPR003802">
    <property type="entry name" value="Sporulation_regulator_WhiA"/>
</dbReference>
<evidence type="ECO:0000313" key="2">
    <source>
        <dbReference type="EMBL" id="MPN17972.1"/>
    </source>
</evidence>
<comment type="caution">
    <text evidence="2">The sequence shown here is derived from an EMBL/GenBank/DDBJ whole genome shotgun (WGS) entry which is preliminary data.</text>
</comment>
<protein>
    <submittedName>
        <fullName evidence="2">Putative sporulation transcription regulator WhiA</fullName>
    </submittedName>
</protein>
<dbReference type="GO" id="GO:0043937">
    <property type="term" value="P:regulation of sporulation"/>
    <property type="evidence" value="ECO:0007669"/>
    <property type="project" value="InterPro"/>
</dbReference>
<gene>
    <name evidence="2" type="primary">whiA_22</name>
    <name evidence="2" type="ORF">SDC9_165330</name>
</gene>
<dbReference type="AlphaFoldDB" id="A0A645FWA8"/>
<dbReference type="PANTHER" id="PTHR37307">
    <property type="entry name" value="CELL DIVISION PROTEIN WHIA-RELATED"/>
    <property type="match status" value="1"/>
</dbReference>
<evidence type="ECO:0000259" key="1">
    <source>
        <dbReference type="Pfam" id="PF02650"/>
    </source>
</evidence>
<accession>A0A645FWA8</accession>
<organism evidence="2">
    <name type="scientific">bioreactor metagenome</name>
    <dbReference type="NCBI Taxonomy" id="1076179"/>
    <lineage>
        <taxon>unclassified sequences</taxon>
        <taxon>metagenomes</taxon>
        <taxon>ecological metagenomes</taxon>
    </lineage>
</organism>
<reference evidence="2" key="1">
    <citation type="submission" date="2019-08" db="EMBL/GenBank/DDBJ databases">
        <authorList>
            <person name="Kucharzyk K."/>
            <person name="Murdoch R.W."/>
            <person name="Higgins S."/>
            <person name="Loffler F."/>
        </authorList>
    </citation>
    <scope>NUCLEOTIDE SEQUENCE</scope>
</reference>
<dbReference type="Pfam" id="PF02650">
    <property type="entry name" value="HTH_WhiA"/>
    <property type="match status" value="1"/>
</dbReference>
<dbReference type="NCBIfam" id="TIGR00647">
    <property type="entry name" value="DNA_bind_WhiA"/>
    <property type="match status" value="1"/>
</dbReference>
<feature type="domain" description="Sporulation regulator WhiA C-terminal" evidence="1">
    <location>
        <begin position="31"/>
        <end position="111"/>
    </location>
</feature>
<dbReference type="EMBL" id="VSSQ01065228">
    <property type="protein sequence ID" value="MPN17972.1"/>
    <property type="molecule type" value="Genomic_DNA"/>
</dbReference>
<dbReference type="InterPro" id="IPR023054">
    <property type="entry name" value="Sporulation_regulator_WhiA_C"/>
</dbReference>
<dbReference type="PANTHER" id="PTHR37307:SF1">
    <property type="entry name" value="CELL DIVISION PROTEIN WHIA-RELATED"/>
    <property type="match status" value="1"/>
</dbReference>
<name>A0A645FWA8_9ZZZZ</name>
<proteinExistence type="predicted"/>
<sequence>MVSDFLTLIGAMNSTLAFEEARVMRQVSGSVNRIRNFEDANMNKAAAAAAVQLVDIEYIGSARGLDTLPEKLREAAELRLNNPEATLSELSELAEVSKSGLNHRFAKLSQWAQELREQGAGRIKTEE</sequence>